<dbReference type="AlphaFoldDB" id="A0A550C8Y9"/>
<dbReference type="OrthoDB" id="312874at2759"/>
<dbReference type="PANTHER" id="PTHR38248:SF2">
    <property type="entry name" value="FUNK1 11"/>
    <property type="match status" value="1"/>
</dbReference>
<dbReference type="SUPFAM" id="SSF56112">
    <property type="entry name" value="Protein kinase-like (PK-like)"/>
    <property type="match status" value="1"/>
</dbReference>
<dbReference type="PANTHER" id="PTHR38248">
    <property type="entry name" value="FUNK1 6"/>
    <property type="match status" value="1"/>
</dbReference>
<gene>
    <name evidence="3" type="ORF">BD626DRAFT_501953</name>
</gene>
<dbReference type="InterPro" id="IPR040976">
    <property type="entry name" value="Pkinase_fungal"/>
</dbReference>
<accession>A0A550C8Y9</accession>
<reference evidence="3 4" key="1">
    <citation type="journal article" date="2019" name="New Phytol.">
        <title>Comparative genomics reveals unique wood-decay strategies and fruiting body development in the Schizophyllaceae.</title>
        <authorList>
            <person name="Almasi E."/>
            <person name="Sahu N."/>
            <person name="Krizsan K."/>
            <person name="Balint B."/>
            <person name="Kovacs G.M."/>
            <person name="Kiss B."/>
            <person name="Cseklye J."/>
            <person name="Drula E."/>
            <person name="Henrissat B."/>
            <person name="Nagy I."/>
            <person name="Chovatia M."/>
            <person name="Adam C."/>
            <person name="LaButti K."/>
            <person name="Lipzen A."/>
            <person name="Riley R."/>
            <person name="Grigoriev I.V."/>
            <person name="Nagy L.G."/>
        </authorList>
    </citation>
    <scope>NUCLEOTIDE SEQUENCE [LARGE SCALE GENOMIC DNA]</scope>
    <source>
        <strain evidence="3 4">NL-1724</strain>
    </source>
</reference>
<feature type="compositionally biased region" description="Polar residues" evidence="1">
    <location>
        <begin position="460"/>
        <end position="469"/>
    </location>
</feature>
<sequence length="803" mass="91846">MAPSILSTPPNSQMHQSINYTNATMPDARNYARRWIDKVPEVDVDTFIKHFMPERELAAHHTTADIAQLLSEKWLFPLRNEDDVPDEVMPLDIENKRWTSFDKNPDEYGQGFENRESEVFKHLEDIFDQVVRRCKELQPDLVQTTTYCNGDKGARSEKKNSSRRDADFRLVDGCEGRFYELAVIVQLKKASSAKYQFQNWTQINWELLHVARTEPGRRFCFGMTIENLLVRLWHLNREIMVVSKPFNFMTDYKTFIEVLQRFAFARKTQLGYDPTFEKFPPAGESAAEAQFVTVDKKRYRIIRTLANYRADAGLGRCSWVWLACDVQDPAAKEVVVKDCWMANDRPTEFEILEEIRELIEHHPWAQYASSPSDPRGFSERRIDPLDGAKVDRTKYFVNITAGDKLVVDKKTDDTRDVIAHGFKFPSQWSYLHIAEVHRPGMTSAGPSTLSTLAKPKGTGRISSGPSSAQPGAHVKDSVGNESEREMEMPLLAVFERGTEARAHHRMVMEYAEPLSTITDPSRAFRILRDVNCALFILHCIGFVHRDGSYNNILDRIIDGESVGALSDLEYARKLDETVVHLGRTGTEAFMAVEVADSTYLNLELEEPAAAVDAQDILESGLQPQAYIEPLPEPLETPWRFCEMHDIESILWVALYVLFRHTPFDRTSIADTAYDMKAQAEAYTKMFPGDKQPKNDRRYFLQRPKRLKAAILTLPPKWQRIGNMLSVIRGKLMDFYSQTPGERKINGYIWRWASMACQAGMSGLEHEVFVALPTYMRPAAELRPSQKRKIGYATGGPAKKERTG</sequence>
<feature type="domain" description="Fungal-type protein kinase" evidence="2">
    <location>
        <begin position="396"/>
        <end position="656"/>
    </location>
</feature>
<dbReference type="Proteomes" id="UP000320762">
    <property type="component" value="Unassembled WGS sequence"/>
</dbReference>
<evidence type="ECO:0000313" key="4">
    <source>
        <dbReference type="Proteomes" id="UP000320762"/>
    </source>
</evidence>
<name>A0A550C8Y9_9AGAR</name>
<comment type="caution">
    <text evidence="3">The sequence shown here is derived from an EMBL/GenBank/DDBJ whole genome shotgun (WGS) entry which is preliminary data.</text>
</comment>
<protein>
    <recommendedName>
        <fullName evidence="2">Fungal-type protein kinase domain-containing protein</fullName>
    </recommendedName>
</protein>
<proteinExistence type="predicted"/>
<organism evidence="3 4">
    <name type="scientific">Schizophyllum amplum</name>
    <dbReference type="NCBI Taxonomy" id="97359"/>
    <lineage>
        <taxon>Eukaryota</taxon>
        <taxon>Fungi</taxon>
        <taxon>Dikarya</taxon>
        <taxon>Basidiomycota</taxon>
        <taxon>Agaricomycotina</taxon>
        <taxon>Agaricomycetes</taxon>
        <taxon>Agaricomycetidae</taxon>
        <taxon>Agaricales</taxon>
        <taxon>Schizophyllaceae</taxon>
        <taxon>Schizophyllum</taxon>
    </lineage>
</organism>
<evidence type="ECO:0000256" key="1">
    <source>
        <dbReference type="SAM" id="MobiDB-lite"/>
    </source>
</evidence>
<dbReference type="EMBL" id="VDMD01000017">
    <property type="protein sequence ID" value="TRM61264.1"/>
    <property type="molecule type" value="Genomic_DNA"/>
</dbReference>
<dbReference type="Pfam" id="PF17667">
    <property type="entry name" value="Pkinase_fungal"/>
    <property type="match status" value="2"/>
</dbReference>
<feature type="domain" description="Fungal-type protein kinase" evidence="2">
    <location>
        <begin position="179"/>
        <end position="357"/>
    </location>
</feature>
<evidence type="ECO:0000259" key="2">
    <source>
        <dbReference type="Pfam" id="PF17667"/>
    </source>
</evidence>
<feature type="compositionally biased region" description="Basic and acidic residues" evidence="1">
    <location>
        <begin position="473"/>
        <end position="482"/>
    </location>
</feature>
<dbReference type="Gene3D" id="1.10.510.10">
    <property type="entry name" value="Transferase(Phosphotransferase) domain 1"/>
    <property type="match status" value="1"/>
</dbReference>
<dbReference type="InterPro" id="IPR011009">
    <property type="entry name" value="Kinase-like_dom_sf"/>
</dbReference>
<keyword evidence="4" id="KW-1185">Reference proteome</keyword>
<feature type="region of interest" description="Disordered" evidence="1">
    <location>
        <begin position="442"/>
        <end position="482"/>
    </location>
</feature>
<evidence type="ECO:0000313" key="3">
    <source>
        <dbReference type="EMBL" id="TRM61264.1"/>
    </source>
</evidence>